<name>A0A2V3ZUK1_9BACT</name>
<dbReference type="AlphaFoldDB" id="A0A2V3ZUK1"/>
<sequence length="159" mass="18026">MIFLCLVFYVSNAQENIFLNKNGNTLRLLSANPGPEIGSSTGEIKFWYSNIGYNDLYASSFHAFDKLIVGGYDYHSRKGNLIVKGLSIIEGKLIANEIEIKQNSWSDFVFEEDYQLKDLKEVESFIEENKHLPDIPSEKEVLENGIAVGEMNAKLLQKI</sequence>
<dbReference type="Proteomes" id="UP000248079">
    <property type="component" value="Unassembled WGS sequence"/>
</dbReference>
<gene>
    <name evidence="1" type="ORF">DF185_23005</name>
</gene>
<comment type="caution">
    <text evidence="1">The sequence shown here is derived from an EMBL/GenBank/DDBJ whole genome shotgun (WGS) entry which is preliminary data.</text>
</comment>
<accession>A0A2V3ZUK1</accession>
<proteinExistence type="predicted"/>
<protein>
    <submittedName>
        <fullName evidence="1">Uncharacterized protein</fullName>
    </submittedName>
</protein>
<evidence type="ECO:0000313" key="1">
    <source>
        <dbReference type="EMBL" id="PXX94334.1"/>
    </source>
</evidence>
<organism evidence="1 2">
    <name type="scientific">Marinifilum breve</name>
    <dbReference type="NCBI Taxonomy" id="2184082"/>
    <lineage>
        <taxon>Bacteria</taxon>
        <taxon>Pseudomonadati</taxon>
        <taxon>Bacteroidota</taxon>
        <taxon>Bacteroidia</taxon>
        <taxon>Marinilabiliales</taxon>
        <taxon>Marinifilaceae</taxon>
    </lineage>
</organism>
<keyword evidence="2" id="KW-1185">Reference proteome</keyword>
<dbReference type="EMBL" id="QFLI01000062">
    <property type="protein sequence ID" value="PXX94334.1"/>
    <property type="molecule type" value="Genomic_DNA"/>
</dbReference>
<reference evidence="1 2" key="1">
    <citation type="submission" date="2018-05" db="EMBL/GenBank/DDBJ databases">
        <title>Marinifilum breve JC075T sp. nov., a marine bacterium isolated from Yongle Blue Hole in the South China Sea.</title>
        <authorList>
            <person name="Fu T."/>
        </authorList>
    </citation>
    <scope>NUCLEOTIDE SEQUENCE [LARGE SCALE GENOMIC DNA]</scope>
    <source>
        <strain evidence="1 2">JC075</strain>
    </source>
</reference>
<evidence type="ECO:0000313" key="2">
    <source>
        <dbReference type="Proteomes" id="UP000248079"/>
    </source>
</evidence>
<feature type="non-terminal residue" evidence="1">
    <location>
        <position position="159"/>
    </location>
</feature>